<proteinExistence type="inferred from homology"/>
<dbReference type="GO" id="GO:0005576">
    <property type="term" value="C:extracellular region"/>
    <property type="evidence" value="ECO:0007669"/>
    <property type="project" value="UniProtKB-SubCell"/>
</dbReference>
<dbReference type="CDD" id="cd01061">
    <property type="entry name" value="RNase_T2_euk"/>
    <property type="match status" value="1"/>
</dbReference>
<dbReference type="GO" id="GO:0033897">
    <property type="term" value="F:ribonuclease T2 activity"/>
    <property type="evidence" value="ECO:0007669"/>
    <property type="project" value="InterPro"/>
</dbReference>
<dbReference type="InterPro" id="IPR018188">
    <property type="entry name" value="RNase_T2_His_AS_1"/>
</dbReference>
<dbReference type="GO" id="GO:0016787">
    <property type="term" value="F:hydrolase activity"/>
    <property type="evidence" value="ECO:0007669"/>
    <property type="project" value="UniProtKB-KW"/>
</dbReference>
<keyword evidence="5" id="KW-0964">Secreted</keyword>
<comment type="subcellular location">
    <subcellularLocation>
        <location evidence="2">Endoplasmic reticulum lumen</location>
    </subcellularLocation>
    <subcellularLocation>
        <location evidence="1">Lysosome lumen</location>
    </subcellularLocation>
    <subcellularLocation>
        <location evidence="3">Secreted</location>
    </subcellularLocation>
</comment>
<dbReference type="PROSITE" id="PS00530">
    <property type="entry name" value="RNASE_T2_1"/>
    <property type="match status" value="1"/>
</dbReference>
<keyword evidence="20" id="KW-1185">Reference proteome</keyword>
<evidence type="ECO:0000256" key="2">
    <source>
        <dbReference type="ARBA" id="ARBA00004319"/>
    </source>
</evidence>
<comment type="similarity">
    <text evidence="4 17">Belongs to the RNase T2 family.</text>
</comment>
<dbReference type="InterPro" id="IPR033697">
    <property type="entry name" value="Ribonuclease_T2_eukaryotic"/>
</dbReference>
<keyword evidence="12" id="KW-0458">Lysosome</keyword>
<evidence type="ECO:0000256" key="11">
    <source>
        <dbReference type="ARBA" id="ARBA00023180"/>
    </source>
</evidence>
<protein>
    <submittedName>
        <fullName evidence="19">Uncharacterized protein</fullName>
    </submittedName>
</protein>
<keyword evidence="13" id="KW-0456">Lyase</keyword>
<feature type="compositionally biased region" description="Pro residues" evidence="18">
    <location>
        <begin position="1"/>
        <end position="11"/>
    </location>
</feature>
<dbReference type="GO" id="GO:0005788">
    <property type="term" value="C:endoplasmic reticulum lumen"/>
    <property type="evidence" value="ECO:0007669"/>
    <property type="project" value="UniProtKB-SubCell"/>
</dbReference>
<keyword evidence="9" id="KW-0256">Endoplasmic reticulum</keyword>
<evidence type="ECO:0000256" key="14">
    <source>
        <dbReference type="ARBA" id="ARBA00051280"/>
    </source>
</evidence>
<organism evidence="19 20">
    <name type="scientific">Accipiter nisus</name>
    <name type="common">Eurasian sparrowhawk</name>
    <dbReference type="NCBI Taxonomy" id="211598"/>
    <lineage>
        <taxon>Eukaryota</taxon>
        <taxon>Metazoa</taxon>
        <taxon>Chordata</taxon>
        <taxon>Craniata</taxon>
        <taxon>Vertebrata</taxon>
        <taxon>Euteleostomi</taxon>
        <taxon>Archelosauria</taxon>
        <taxon>Archosauria</taxon>
        <taxon>Dinosauria</taxon>
        <taxon>Saurischia</taxon>
        <taxon>Theropoda</taxon>
        <taxon>Coelurosauria</taxon>
        <taxon>Aves</taxon>
        <taxon>Neognathae</taxon>
        <taxon>Neoaves</taxon>
        <taxon>Telluraves</taxon>
        <taxon>Accipitrimorphae</taxon>
        <taxon>Accipitriformes</taxon>
        <taxon>Accipitridae</taxon>
        <taxon>Accipitrinae</taxon>
        <taxon>Accipiter</taxon>
    </lineage>
</organism>
<evidence type="ECO:0000256" key="3">
    <source>
        <dbReference type="ARBA" id="ARBA00004613"/>
    </source>
</evidence>
<dbReference type="AlphaFoldDB" id="A0A8B9MZT3"/>
<sequence length="397" mass="44585">MPINGFPPRPPDSSALTAHTRAQARARSPGRPAPAAPGRREAEERHRPLKPPGQRLRGGCEASGRPRDTAGPPWEAGGGRRARPHAALRRGPGGRAWPAGQWEAAPSFRPSFPPAASSQAGAVRGQPCREPRPCAVTWARAAGELLRGRAGGASGRYLINKMKPAKLHYWIVGWFSMALCCWCASGKFTQSESHPHTWKKLYLAHHWPVTVCKMSANDCQDPPEYWTIHGLWPDKTEECNRTWHFNVTEIKDLLSDMRHYWPDVLHSSLNRTQFWKHEWEKHGTCAATLQVLNSQKKYFGKALELYQHVDLNSCLLKAGIKPGSSYYQMTAIKEALTRFYGVTPKIQCLPPEEVKTPNTHSPNSPKPKTKQKNSQPKKTPLFFFFKGALFIKNQKQK</sequence>
<evidence type="ECO:0000256" key="17">
    <source>
        <dbReference type="RuleBase" id="RU004328"/>
    </source>
</evidence>
<evidence type="ECO:0000256" key="8">
    <source>
        <dbReference type="ARBA" id="ARBA00022801"/>
    </source>
</evidence>
<evidence type="ECO:0000256" key="4">
    <source>
        <dbReference type="ARBA" id="ARBA00007469"/>
    </source>
</evidence>
<dbReference type="GO" id="GO:0006401">
    <property type="term" value="P:RNA catabolic process"/>
    <property type="evidence" value="ECO:0007669"/>
    <property type="project" value="TreeGrafter"/>
</dbReference>
<evidence type="ECO:0000256" key="5">
    <source>
        <dbReference type="ARBA" id="ARBA00022525"/>
    </source>
</evidence>
<dbReference type="FunFam" id="3.90.730.10:FF:000001">
    <property type="entry name" value="Ribonuclease T2"/>
    <property type="match status" value="1"/>
</dbReference>
<reference evidence="19" key="2">
    <citation type="submission" date="2025-09" db="UniProtKB">
        <authorList>
            <consortium name="Ensembl"/>
        </authorList>
    </citation>
    <scope>IDENTIFICATION</scope>
</reference>
<dbReference type="InterPro" id="IPR001568">
    <property type="entry name" value="RNase_T2-like"/>
</dbReference>
<dbReference type="SUPFAM" id="SSF55895">
    <property type="entry name" value="Ribonuclease Rh-like"/>
    <property type="match status" value="1"/>
</dbReference>
<feature type="compositionally biased region" description="Low complexity" evidence="18">
    <location>
        <begin position="21"/>
        <end position="30"/>
    </location>
</feature>
<keyword evidence="11" id="KW-0325">Glycoprotein</keyword>
<dbReference type="InterPro" id="IPR036430">
    <property type="entry name" value="RNase_T2-like_sf"/>
</dbReference>
<dbReference type="Ensembl" id="ENSANIT00000016216.1">
    <property type="protein sequence ID" value="ENSANIP00000015672.1"/>
    <property type="gene ID" value="ENSANIG00000010669.1"/>
</dbReference>
<keyword evidence="10" id="KW-1015">Disulfide bond</keyword>
<keyword evidence="8" id="KW-0378">Hydrolase</keyword>
<evidence type="ECO:0000256" key="13">
    <source>
        <dbReference type="ARBA" id="ARBA00023239"/>
    </source>
</evidence>
<dbReference type="Pfam" id="PF00445">
    <property type="entry name" value="Ribonuclease_T2"/>
    <property type="match status" value="1"/>
</dbReference>
<evidence type="ECO:0000256" key="6">
    <source>
        <dbReference type="ARBA" id="ARBA00022722"/>
    </source>
</evidence>
<evidence type="ECO:0000256" key="18">
    <source>
        <dbReference type="SAM" id="MobiDB-lite"/>
    </source>
</evidence>
<feature type="region of interest" description="Disordered" evidence="18">
    <location>
        <begin position="1"/>
        <end position="100"/>
    </location>
</feature>
<comment type="catalytic activity">
    <reaction evidence="15">
        <text>an adenylyl-uridine-RNA = a 3'-end 2',3'-cyclophospho-AMP-RNA + a 5'-end dephospho-uridine-RNA</text>
        <dbReference type="Rhea" id="RHEA:81383"/>
        <dbReference type="Rhea" id="RHEA-COMP:17356"/>
        <dbReference type="Rhea" id="RHEA-COMP:19675"/>
        <dbReference type="Rhea" id="RHEA-COMP:19676"/>
        <dbReference type="ChEBI" id="CHEBI:173224"/>
        <dbReference type="ChEBI" id="CHEBI:231879"/>
        <dbReference type="ChEBI" id="CHEBI:231881"/>
    </reaction>
    <physiologicalReaction direction="left-to-right" evidence="15">
        <dbReference type="Rhea" id="RHEA:81384"/>
    </physiologicalReaction>
</comment>
<dbReference type="PROSITE" id="PS00531">
    <property type="entry name" value="RNASE_T2_2"/>
    <property type="match status" value="1"/>
</dbReference>
<dbReference type="Proteomes" id="UP000694541">
    <property type="component" value="Unplaced"/>
</dbReference>
<feature type="active site" evidence="16">
    <location>
        <position position="278"/>
    </location>
</feature>
<dbReference type="PANTHER" id="PTHR11240:SF22">
    <property type="entry name" value="RIBONUCLEASE T2"/>
    <property type="match status" value="1"/>
</dbReference>
<dbReference type="GO" id="GO:0043202">
    <property type="term" value="C:lysosomal lumen"/>
    <property type="evidence" value="ECO:0007669"/>
    <property type="project" value="UniProtKB-SubCell"/>
</dbReference>
<feature type="region of interest" description="Disordered" evidence="18">
    <location>
        <begin position="351"/>
        <end position="378"/>
    </location>
</feature>
<feature type="active site" evidence="16">
    <location>
        <position position="282"/>
    </location>
</feature>
<evidence type="ECO:0000256" key="1">
    <source>
        <dbReference type="ARBA" id="ARBA00004227"/>
    </source>
</evidence>
<name>A0A8B9MZT3_9AVES</name>
<evidence type="ECO:0000313" key="19">
    <source>
        <dbReference type="Ensembl" id="ENSANIP00000015672.1"/>
    </source>
</evidence>
<dbReference type="Gene3D" id="3.90.730.10">
    <property type="entry name" value="Ribonuclease T2-like"/>
    <property type="match status" value="1"/>
</dbReference>
<evidence type="ECO:0000256" key="7">
    <source>
        <dbReference type="ARBA" id="ARBA00022759"/>
    </source>
</evidence>
<evidence type="ECO:0000313" key="20">
    <source>
        <dbReference type="Proteomes" id="UP000694541"/>
    </source>
</evidence>
<comment type="catalytic activity">
    <reaction evidence="14">
        <text>a guanylyl-uridine-RNA = a 3'-end 2',3'-cyclophospho-GMP-RNA + a 5'-end dephospho-uridine-RNA</text>
        <dbReference type="Rhea" id="RHEA:81323"/>
        <dbReference type="Rhea" id="RHEA-COMP:17356"/>
        <dbReference type="Rhea" id="RHEA-COMP:19658"/>
        <dbReference type="Rhea" id="RHEA-COMP:19659"/>
        <dbReference type="ChEBI" id="CHEBI:173224"/>
        <dbReference type="ChEBI" id="CHEBI:231849"/>
        <dbReference type="ChEBI" id="CHEBI:231850"/>
    </reaction>
</comment>
<keyword evidence="7" id="KW-0255">Endonuclease</keyword>
<reference evidence="19" key="1">
    <citation type="submission" date="2025-08" db="UniProtKB">
        <authorList>
            <consortium name="Ensembl"/>
        </authorList>
    </citation>
    <scope>IDENTIFICATION</scope>
</reference>
<evidence type="ECO:0000256" key="10">
    <source>
        <dbReference type="ARBA" id="ARBA00023157"/>
    </source>
</evidence>
<dbReference type="GO" id="GO:0003723">
    <property type="term" value="F:RNA binding"/>
    <property type="evidence" value="ECO:0007669"/>
    <property type="project" value="InterPro"/>
</dbReference>
<dbReference type="InterPro" id="IPR033130">
    <property type="entry name" value="RNase_T2_His_AS_2"/>
</dbReference>
<dbReference type="PANTHER" id="PTHR11240">
    <property type="entry name" value="RIBONUCLEASE T2"/>
    <property type="match status" value="1"/>
</dbReference>
<accession>A0A8B9MZT3</accession>
<evidence type="ECO:0000256" key="12">
    <source>
        <dbReference type="ARBA" id="ARBA00023228"/>
    </source>
</evidence>
<feature type="active site" evidence="16">
    <location>
        <position position="229"/>
    </location>
</feature>
<evidence type="ECO:0000256" key="15">
    <source>
        <dbReference type="ARBA" id="ARBA00052670"/>
    </source>
</evidence>
<evidence type="ECO:0000256" key="9">
    <source>
        <dbReference type="ARBA" id="ARBA00022824"/>
    </source>
</evidence>
<evidence type="ECO:0000256" key="16">
    <source>
        <dbReference type="PIRSR" id="PIRSR633697-1"/>
    </source>
</evidence>
<keyword evidence="6" id="KW-0540">Nuclease</keyword>